<sequence>MTLNEGRRVKLAVDLRLGQVVPDGEDASGTGAGTGTGAGFLALAAGVEGTVERVDEDRPQSQEVREYERLKSLLDDFGHQMPPGSRRQLEEQVGSLEPAWTAHQERKLRLTVRVRFDNGFVLDDAPGDLFTSA</sequence>
<dbReference type="AlphaFoldDB" id="A0A0B5I834"/>
<protein>
    <submittedName>
        <fullName evidence="1">Uncharacterized protein</fullName>
    </submittedName>
</protein>
<reference evidence="1 2" key="1">
    <citation type="submission" date="2014-12" db="EMBL/GenBank/DDBJ databases">
        <title>Complete genome sequence of Streptomyces vietnamensis strain GIMV4.0001, a genetic manipulable producer of the benzoisochromanequinone antibiotic granaticin.</title>
        <authorList>
            <person name="Deng M.R."/>
            <person name="Guo J."/>
            <person name="Ma L.Y."/>
            <person name="Feng G.D."/>
            <person name="Mo C.Y."/>
            <person name="Zhu H.H."/>
        </authorList>
    </citation>
    <scope>NUCLEOTIDE SEQUENCE [LARGE SCALE GENOMIC DNA]</scope>
    <source>
        <strain evidence="2">GIMV4.0001</strain>
    </source>
</reference>
<evidence type="ECO:0000313" key="2">
    <source>
        <dbReference type="Proteomes" id="UP000031774"/>
    </source>
</evidence>
<name>A0A0B5I834_9ACTN</name>
<accession>A0A0B5I834</accession>
<dbReference type="Proteomes" id="UP000031774">
    <property type="component" value="Chromosome"/>
</dbReference>
<organism evidence="1 2">
    <name type="scientific">Streptomyces vietnamensis</name>
    <dbReference type="NCBI Taxonomy" id="362257"/>
    <lineage>
        <taxon>Bacteria</taxon>
        <taxon>Bacillati</taxon>
        <taxon>Actinomycetota</taxon>
        <taxon>Actinomycetes</taxon>
        <taxon>Kitasatosporales</taxon>
        <taxon>Streptomycetaceae</taxon>
        <taxon>Streptomyces</taxon>
    </lineage>
</organism>
<evidence type="ECO:0000313" key="1">
    <source>
        <dbReference type="EMBL" id="AJF68726.1"/>
    </source>
</evidence>
<dbReference type="KEGG" id="svt:SVTN_34745"/>
<gene>
    <name evidence="1" type="ORF">SVTN_34745</name>
</gene>
<dbReference type="STRING" id="362257.SVTN_34745"/>
<dbReference type="HOGENOM" id="CLU_131551_0_0_11"/>
<proteinExistence type="predicted"/>
<dbReference type="RefSeq" id="WP_041132648.1">
    <property type="nucleotide sequence ID" value="NZ_CP010407.1"/>
</dbReference>
<keyword evidence="2" id="KW-1185">Reference proteome</keyword>
<dbReference type="EMBL" id="CP010407">
    <property type="protein sequence ID" value="AJF68726.1"/>
    <property type="molecule type" value="Genomic_DNA"/>
</dbReference>